<protein>
    <submittedName>
        <fullName evidence="3">Uncharacterized protein</fullName>
    </submittedName>
</protein>
<dbReference type="AlphaFoldDB" id="A0A836C767"/>
<reference evidence="3" key="1">
    <citation type="submission" date="2021-02" db="EMBL/GenBank/DDBJ databases">
        <title>First Annotated Genome of the Yellow-green Alga Tribonema minus.</title>
        <authorList>
            <person name="Mahan K.M."/>
        </authorList>
    </citation>
    <scope>NUCLEOTIDE SEQUENCE</scope>
    <source>
        <strain evidence="3">UTEX B ZZ1240</strain>
    </source>
</reference>
<keyword evidence="4" id="KW-1185">Reference proteome</keyword>
<dbReference type="EMBL" id="JAFCMP010000547">
    <property type="protein sequence ID" value="KAG5175585.1"/>
    <property type="molecule type" value="Genomic_DNA"/>
</dbReference>
<accession>A0A836C767</accession>
<keyword evidence="2" id="KW-0812">Transmembrane</keyword>
<sequence length="284" mass="30018">MTHAHRIPVGVRGMLLVACVYLVDAFQSRILSGSSSFLLRPPTTYAAPQCLKAGCSSRNAVFHHRARTRLRMASMSGDEDADVDELAERSSPPSSESGADAGASAEAAGGSNAPVDWDGAWAAKQKEMGNGDSGSDDSARAVEPPPPPPVSRPAFAGRKEIIVTGNKEEGYTYTEIDASGRVSRAGEADGGFRLDEDSPQLKDARRRIIEKEEQLVEAVAFDQVFVVGGALIAVLLAFMINVGMTGGISDGASRFRDVELPVNGVPPAVPHPSNQVYPDDDLVV</sequence>
<dbReference type="OrthoDB" id="10390991at2759"/>
<gene>
    <name evidence="3" type="ORF">JKP88DRAFT_96852</name>
</gene>
<evidence type="ECO:0000256" key="1">
    <source>
        <dbReference type="SAM" id="MobiDB-lite"/>
    </source>
</evidence>
<feature type="transmembrane region" description="Helical" evidence="2">
    <location>
        <begin position="224"/>
        <end position="244"/>
    </location>
</feature>
<proteinExistence type="predicted"/>
<feature type="compositionally biased region" description="Low complexity" evidence="1">
    <location>
        <begin position="89"/>
        <end position="114"/>
    </location>
</feature>
<evidence type="ECO:0000313" key="4">
    <source>
        <dbReference type="Proteomes" id="UP000664859"/>
    </source>
</evidence>
<keyword evidence="2" id="KW-0472">Membrane</keyword>
<keyword evidence="2" id="KW-1133">Transmembrane helix</keyword>
<evidence type="ECO:0000256" key="2">
    <source>
        <dbReference type="SAM" id="Phobius"/>
    </source>
</evidence>
<name>A0A836C767_9STRA</name>
<comment type="caution">
    <text evidence="3">The sequence shown here is derived from an EMBL/GenBank/DDBJ whole genome shotgun (WGS) entry which is preliminary data.</text>
</comment>
<organism evidence="3 4">
    <name type="scientific">Tribonema minus</name>
    <dbReference type="NCBI Taxonomy" id="303371"/>
    <lineage>
        <taxon>Eukaryota</taxon>
        <taxon>Sar</taxon>
        <taxon>Stramenopiles</taxon>
        <taxon>Ochrophyta</taxon>
        <taxon>PX clade</taxon>
        <taxon>Xanthophyceae</taxon>
        <taxon>Tribonematales</taxon>
        <taxon>Tribonemataceae</taxon>
        <taxon>Tribonema</taxon>
    </lineage>
</organism>
<feature type="region of interest" description="Disordered" evidence="1">
    <location>
        <begin position="72"/>
        <end position="157"/>
    </location>
</feature>
<evidence type="ECO:0000313" key="3">
    <source>
        <dbReference type="EMBL" id="KAG5175585.1"/>
    </source>
</evidence>
<dbReference type="Proteomes" id="UP000664859">
    <property type="component" value="Unassembled WGS sequence"/>
</dbReference>